<feature type="non-terminal residue" evidence="2">
    <location>
        <position position="1"/>
    </location>
</feature>
<organism evidence="2 3">
    <name type="scientific">Balaenoptera physalus</name>
    <name type="common">Fin whale</name>
    <name type="synonym">Balaena physalus</name>
    <dbReference type="NCBI Taxonomy" id="9770"/>
    <lineage>
        <taxon>Eukaryota</taxon>
        <taxon>Metazoa</taxon>
        <taxon>Chordata</taxon>
        <taxon>Craniata</taxon>
        <taxon>Vertebrata</taxon>
        <taxon>Euteleostomi</taxon>
        <taxon>Mammalia</taxon>
        <taxon>Eutheria</taxon>
        <taxon>Laurasiatheria</taxon>
        <taxon>Artiodactyla</taxon>
        <taxon>Whippomorpha</taxon>
        <taxon>Cetacea</taxon>
        <taxon>Mysticeti</taxon>
        <taxon>Balaenopteridae</taxon>
        <taxon>Balaenoptera</taxon>
    </lineage>
</organism>
<dbReference type="InterPro" id="IPR050169">
    <property type="entry name" value="Krueppel_C2H2_ZnF"/>
</dbReference>
<dbReference type="GO" id="GO:0006355">
    <property type="term" value="P:regulation of DNA-templated transcription"/>
    <property type="evidence" value="ECO:0007669"/>
    <property type="project" value="InterPro"/>
</dbReference>
<dbReference type="EMBL" id="SGJD01002945">
    <property type="protein sequence ID" value="KAB0393891.1"/>
    <property type="molecule type" value="Genomic_DNA"/>
</dbReference>
<dbReference type="AlphaFoldDB" id="A0A643C0V4"/>
<dbReference type="InterPro" id="IPR001909">
    <property type="entry name" value="KRAB"/>
</dbReference>
<accession>A0A643C0V4</accession>
<name>A0A643C0V4_BALPH</name>
<dbReference type="PROSITE" id="PS50805">
    <property type="entry name" value="KRAB"/>
    <property type="match status" value="1"/>
</dbReference>
<dbReference type="Proteomes" id="UP000437017">
    <property type="component" value="Unassembled WGS sequence"/>
</dbReference>
<gene>
    <name evidence="2" type="ORF">E2I00_016966</name>
</gene>
<dbReference type="Gene3D" id="6.10.140.140">
    <property type="match status" value="1"/>
</dbReference>
<dbReference type="PANTHER" id="PTHR23232">
    <property type="entry name" value="KRAB DOMAIN C2H2 ZINC FINGER"/>
    <property type="match status" value="1"/>
</dbReference>
<proteinExistence type="predicted"/>
<dbReference type="CDD" id="cd07765">
    <property type="entry name" value="KRAB_A-box"/>
    <property type="match status" value="1"/>
</dbReference>
<evidence type="ECO:0000313" key="3">
    <source>
        <dbReference type="Proteomes" id="UP000437017"/>
    </source>
</evidence>
<dbReference type="Pfam" id="PF01352">
    <property type="entry name" value="KRAB"/>
    <property type="match status" value="1"/>
</dbReference>
<dbReference type="SUPFAM" id="SSF109640">
    <property type="entry name" value="KRAB domain (Kruppel-associated box)"/>
    <property type="match status" value="1"/>
</dbReference>
<comment type="caution">
    <text evidence="2">The sequence shown here is derived from an EMBL/GenBank/DDBJ whole genome shotgun (WGS) entry which is preliminary data.</text>
</comment>
<evidence type="ECO:0000313" key="2">
    <source>
        <dbReference type="EMBL" id="KAB0393891.1"/>
    </source>
</evidence>
<dbReference type="PANTHER" id="PTHR23232:SF133">
    <property type="entry name" value="RIKEN CDNA 1700020N01 GENE"/>
    <property type="match status" value="1"/>
</dbReference>
<keyword evidence="3" id="KW-1185">Reference proteome</keyword>
<dbReference type="SMART" id="SM00349">
    <property type="entry name" value="KRAB"/>
    <property type="match status" value="1"/>
</dbReference>
<feature type="domain" description="KRAB" evidence="1">
    <location>
        <begin position="3"/>
        <end position="79"/>
    </location>
</feature>
<reference evidence="2 3" key="1">
    <citation type="journal article" date="2019" name="PLoS ONE">
        <title>Genomic analyses reveal an absence of contemporary introgressive admixture between fin whales and blue whales, despite known hybrids.</title>
        <authorList>
            <person name="Westbury M.V."/>
            <person name="Petersen B."/>
            <person name="Lorenzen E.D."/>
        </authorList>
    </citation>
    <scope>NUCLEOTIDE SEQUENCE [LARGE SCALE GENOMIC DNA]</scope>
    <source>
        <strain evidence="2">FinWhale-01</strain>
    </source>
</reference>
<evidence type="ECO:0000259" key="1">
    <source>
        <dbReference type="PROSITE" id="PS50805"/>
    </source>
</evidence>
<dbReference type="InterPro" id="IPR036051">
    <property type="entry name" value="KRAB_dom_sf"/>
</dbReference>
<protein>
    <recommendedName>
        <fullName evidence="1">KRAB domain-containing protein</fullName>
    </recommendedName>
</protein>
<dbReference type="OrthoDB" id="9677019at2759"/>
<sequence>GSVTFEDVAVYFSQEEWRLLDEAQRLLYRDVILETFALVASLVTDFPEPGHTFPHSTAHVAPAAKALVKTVPRGVGCGPQLLCVFHPILCIFVMGLHPSTKIYMKFTHISLLSGCWHRAEDEETPSEQKVSVEVPQINASKTDLSTLKSYPWQRFCLYLEGGLHLAEDLGTNPGQKLCGAGVNFHQHSGEELFRRDVGKTFMKSHTVHAYKKSFTCQEPGKDFPGTSGLLQHQVTPQKDTKLCEGVISWKLNAIHLNSPSVQIAYEYQSLTPSNPGGETAPFLEEGSTAPCQVLEACELHYPEGTAPIPRRPWTNEVSVKRHFRARGLRLGGFSGVCRGHFVNSDVFEGGEVRNAGPAGEVASSRFHVVLQLELGGEPWVCDRVDMTPTTARGAQSGPGPGDWHQGEELLSDSQIFLVQDTAFHTAHECHQQPRPVNCFRSSCRHGAQDEEVLSEQGDAVIESQHQKEPSRKKLPRWDEGRTSLVKNCSLHVAERTLTC</sequence>